<keyword evidence="3" id="KW-1185">Reference proteome</keyword>
<dbReference type="InterPro" id="IPR032820">
    <property type="entry name" value="ATPase_put"/>
</dbReference>
<proteinExistence type="predicted"/>
<protein>
    <submittedName>
        <fullName evidence="2">F0F1-ATPase subunit Ca2+/Mg2+ transporter</fullName>
    </submittedName>
</protein>
<organism evidence="2 3">
    <name type="scientific">Melghirimyces algeriensis</name>
    <dbReference type="NCBI Taxonomy" id="910412"/>
    <lineage>
        <taxon>Bacteria</taxon>
        <taxon>Bacillati</taxon>
        <taxon>Bacillota</taxon>
        <taxon>Bacilli</taxon>
        <taxon>Bacillales</taxon>
        <taxon>Thermoactinomycetaceae</taxon>
        <taxon>Melghirimyces</taxon>
    </lineage>
</organism>
<keyword evidence="1" id="KW-0812">Transmembrane</keyword>
<evidence type="ECO:0000256" key="1">
    <source>
        <dbReference type="SAM" id="Phobius"/>
    </source>
</evidence>
<evidence type="ECO:0000313" key="2">
    <source>
        <dbReference type="EMBL" id="SMO67260.1"/>
    </source>
</evidence>
<name>A0A521D8P4_9BACL</name>
<dbReference type="Pfam" id="PF09527">
    <property type="entry name" value="ATPase_gene1"/>
    <property type="match status" value="1"/>
</dbReference>
<accession>A0A521D8P4</accession>
<feature type="transmembrane region" description="Helical" evidence="1">
    <location>
        <begin position="26"/>
        <end position="47"/>
    </location>
</feature>
<keyword evidence="1" id="KW-1133">Transmembrane helix</keyword>
<dbReference type="AlphaFoldDB" id="A0A521D8P4"/>
<sequence>MEKLTNLVMIGGLSLSRLPDNPWKMIGLLGSLGVELLVLIVGGAWLGRYLDDRWASFPTWTATGLLGGMLLGIISSVITIRYLWKK</sequence>
<feature type="transmembrane region" description="Helical" evidence="1">
    <location>
        <begin position="59"/>
        <end position="84"/>
    </location>
</feature>
<reference evidence="2 3" key="1">
    <citation type="submission" date="2017-05" db="EMBL/GenBank/DDBJ databases">
        <authorList>
            <person name="Varghese N."/>
            <person name="Submissions S."/>
        </authorList>
    </citation>
    <scope>NUCLEOTIDE SEQUENCE [LARGE SCALE GENOMIC DNA]</scope>
    <source>
        <strain evidence="2 3">DSM 45474</strain>
    </source>
</reference>
<dbReference type="EMBL" id="FXTI01000005">
    <property type="protein sequence ID" value="SMO67260.1"/>
    <property type="molecule type" value="Genomic_DNA"/>
</dbReference>
<gene>
    <name evidence="2" type="ORF">SAMN06264849_105161</name>
</gene>
<evidence type="ECO:0000313" key="3">
    <source>
        <dbReference type="Proteomes" id="UP000315636"/>
    </source>
</evidence>
<keyword evidence="1" id="KW-0472">Membrane</keyword>
<dbReference type="Proteomes" id="UP000315636">
    <property type="component" value="Unassembled WGS sequence"/>
</dbReference>